<comment type="catalytic activity">
    <reaction evidence="1">
        <text>Hydrolysis of terminal non-reducing alpha-L-arabinofuranoside residues in alpha-L-arabinosides.</text>
        <dbReference type="EC" id="3.2.1.55"/>
    </reaction>
</comment>
<keyword evidence="6" id="KW-0119">Carbohydrate metabolism</keyword>
<dbReference type="SMART" id="SM00813">
    <property type="entry name" value="Alpha-L-AF_C"/>
    <property type="match status" value="1"/>
</dbReference>
<protein>
    <recommendedName>
        <fullName evidence="4">non-reducing end alpha-L-arabinofuranosidase</fullName>
        <ecNumber evidence="4">3.2.1.55</ecNumber>
    </recommendedName>
</protein>
<keyword evidence="7" id="KW-0326">Glycosidase</keyword>
<evidence type="ECO:0000259" key="8">
    <source>
        <dbReference type="SMART" id="SM00813"/>
    </source>
</evidence>
<dbReference type="Gene3D" id="2.60.40.1180">
    <property type="entry name" value="Golgi alpha-mannosidase II"/>
    <property type="match status" value="1"/>
</dbReference>
<gene>
    <name evidence="9" type="ORF">KDA_58850</name>
</gene>
<dbReference type="Proteomes" id="UP000287171">
    <property type="component" value="Unassembled WGS sequence"/>
</dbReference>
<evidence type="ECO:0000256" key="4">
    <source>
        <dbReference type="ARBA" id="ARBA00012670"/>
    </source>
</evidence>
<dbReference type="PANTHER" id="PTHR43576:SF3">
    <property type="entry name" value="ALPHA-L-ARABINOFURANOSIDASE C"/>
    <property type="match status" value="1"/>
</dbReference>
<dbReference type="AlphaFoldDB" id="A0A402BG52"/>
<dbReference type="InterPro" id="IPR013780">
    <property type="entry name" value="Glyco_hydro_b"/>
</dbReference>
<dbReference type="RefSeq" id="WP_126630495.1">
    <property type="nucleotide sequence ID" value="NZ_BIFT01000002.1"/>
</dbReference>
<dbReference type="InterPro" id="IPR010720">
    <property type="entry name" value="Alpha-L-AF_C"/>
</dbReference>
<evidence type="ECO:0000256" key="6">
    <source>
        <dbReference type="ARBA" id="ARBA00023277"/>
    </source>
</evidence>
<dbReference type="SUPFAM" id="SSF51011">
    <property type="entry name" value="Glycosyl hydrolase domain"/>
    <property type="match status" value="1"/>
</dbReference>
<dbReference type="OrthoDB" id="9758333at2"/>
<keyword evidence="10" id="KW-1185">Reference proteome</keyword>
<accession>A0A402BG52</accession>
<sequence>MAQIKIDASRRSGTVDPKIYGGFIEQLGRCIYGGIYEEGSPLSDEHGFRKDVMEAVQGLHLPVLRWPGGNFVSGYRWTDGIGPVEQRPRQMELAWHSVESNRFGTDEFMRYCEVMHIEPYLCVNMGTGTMDEARSWVEYCNGTEDTYWANLRRQNGHPEPYNVKYWGLGNEVYGNWQIGHLTAEDYVKKAREFAKVMKWTDPSIQLVGCGENGWTAWDQTVIEGLAPFIDYYSIHLYTGSTDYYSNVLAPALSDFALDNCRTTIERVRFNQKIEHPIYVAFDEWNVWYRHRSAESALEEQYDLSDALAVSSYLNSFIRHSDTVKMANLAQLVNVIAPIFTSQEGLFLQTIYHPLRLYAEQMQAITLDIHVDCKELTLTADTDKSAWAHSVASLGPFKVLDTTVTCDASGHELAIAVVNRDLEQAHTTTIQFADPTTITHGVAYEVNASETTTTNSFEQPDAVQVHEQRLNIENSTYSYTFPAHSLTMLRLHIE</sequence>
<dbReference type="SUPFAM" id="SSF51445">
    <property type="entry name" value="(Trans)glycosidases"/>
    <property type="match status" value="1"/>
</dbReference>
<dbReference type="Pfam" id="PF22848">
    <property type="entry name" value="ASD1_dom"/>
    <property type="match status" value="1"/>
</dbReference>
<dbReference type="Pfam" id="PF06964">
    <property type="entry name" value="Alpha-L-AF_C"/>
    <property type="match status" value="1"/>
</dbReference>
<comment type="subunit">
    <text evidence="3">Homohexamer; trimer of dimers.</text>
</comment>
<dbReference type="InterPro" id="IPR017853">
    <property type="entry name" value="GH"/>
</dbReference>
<evidence type="ECO:0000313" key="9">
    <source>
        <dbReference type="EMBL" id="GCE30401.1"/>
    </source>
</evidence>
<comment type="similarity">
    <text evidence="2">Belongs to the glycosyl hydrolase 51 family.</text>
</comment>
<evidence type="ECO:0000256" key="7">
    <source>
        <dbReference type="ARBA" id="ARBA00023295"/>
    </source>
</evidence>
<dbReference type="EMBL" id="BIFT01000002">
    <property type="protein sequence ID" value="GCE30401.1"/>
    <property type="molecule type" value="Genomic_DNA"/>
</dbReference>
<name>A0A402BG52_9CHLR</name>
<feature type="domain" description="Alpha-L-arabinofuranosidase C-terminal" evidence="8">
    <location>
        <begin position="282"/>
        <end position="484"/>
    </location>
</feature>
<evidence type="ECO:0000256" key="2">
    <source>
        <dbReference type="ARBA" id="ARBA00007186"/>
    </source>
</evidence>
<dbReference type="GO" id="GO:0046556">
    <property type="term" value="F:alpha-L-arabinofuranosidase activity"/>
    <property type="evidence" value="ECO:0007669"/>
    <property type="project" value="UniProtKB-EC"/>
</dbReference>
<dbReference type="PANTHER" id="PTHR43576">
    <property type="entry name" value="ALPHA-L-ARABINOFURANOSIDASE C-RELATED"/>
    <property type="match status" value="1"/>
</dbReference>
<proteinExistence type="inferred from homology"/>
<evidence type="ECO:0000256" key="5">
    <source>
        <dbReference type="ARBA" id="ARBA00022801"/>
    </source>
</evidence>
<evidence type="ECO:0000256" key="1">
    <source>
        <dbReference type="ARBA" id="ARBA00001462"/>
    </source>
</evidence>
<evidence type="ECO:0000256" key="3">
    <source>
        <dbReference type="ARBA" id="ARBA00011165"/>
    </source>
</evidence>
<organism evidence="9 10">
    <name type="scientific">Dictyobacter alpinus</name>
    <dbReference type="NCBI Taxonomy" id="2014873"/>
    <lineage>
        <taxon>Bacteria</taxon>
        <taxon>Bacillati</taxon>
        <taxon>Chloroflexota</taxon>
        <taxon>Ktedonobacteria</taxon>
        <taxon>Ktedonobacterales</taxon>
        <taxon>Dictyobacteraceae</taxon>
        <taxon>Dictyobacter</taxon>
    </lineage>
</organism>
<comment type="caution">
    <text evidence="9">The sequence shown here is derived from an EMBL/GenBank/DDBJ whole genome shotgun (WGS) entry which is preliminary data.</text>
</comment>
<evidence type="ECO:0000313" key="10">
    <source>
        <dbReference type="Proteomes" id="UP000287171"/>
    </source>
</evidence>
<dbReference type="InterPro" id="IPR055235">
    <property type="entry name" value="ASD1_cat"/>
</dbReference>
<reference evidence="10" key="1">
    <citation type="submission" date="2018-12" db="EMBL/GenBank/DDBJ databases">
        <title>Tengunoibacter tsumagoiensis gen. nov., sp. nov., Dictyobacter kobayashii sp. nov., D. alpinus sp. nov., and D. joshuensis sp. nov. and description of Dictyobacteraceae fam. nov. within the order Ktedonobacterales isolated from Tengu-no-mugimeshi.</title>
        <authorList>
            <person name="Wang C.M."/>
            <person name="Zheng Y."/>
            <person name="Sakai Y."/>
            <person name="Toyoda A."/>
            <person name="Minakuchi Y."/>
            <person name="Abe K."/>
            <person name="Yokota A."/>
            <person name="Yabe S."/>
        </authorList>
    </citation>
    <scope>NUCLEOTIDE SEQUENCE [LARGE SCALE GENOMIC DNA]</scope>
    <source>
        <strain evidence="10">Uno16</strain>
    </source>
</reference>
<dbReference type="Gene3D" id="3.20.20.80">
    <property type="entry name" value="Glycosidases"/>
    <property type="match status" value="1"/>
</dbReference>
<dbReference type="GO" id="GO:0046373">
    <property type="term" value="P:L-arabinose metabolic process"/>
    <property type="evidence" value="ECO:0007669"/>
    <property type="project" value="InterPro"/>
</dbReference>
<dbReference type="EC" id="3.2.1.55" evidence="4"/>
<dbReference type="GO" id="GO:0000272">
    <property type="term" value="P:polysaccharide catabolic process"/>
    <property type="evidence" value="ECO:0007669"/>
    <property type="project" value="TreeGrafter"/>
</dbReference>
<keyword evidence="5" id="KW-0378">Hydrolase</keyword>